<dbReference type="Proteomes" id="UP000610124">
    <property type="component" value="Unassembled WGS sequence"/>
</dbReference>
<reference evidence="2 3" key="2">
    <citation type="submission" date="2014-07" db="EMBL/GenBank/DDBJ databases">
        <authorList>
            <person name="Zhang J.E."/>
            <person name="Yang H."/>
            <person name="Guo J."/>
            <person name="Deng Z."/>
            <person name="Luo H."/>
            <person name="Luo M."/>
            <person name="Zhao B."/>
        </authorList>
    </citation>
    <scope>NUCLEOTIDE SEQUENCE [LARGE SCALE GENOMIC DNA]</scope>
    <source>
        <strain evidence="2">ATCC 10762</strain>
        <strain evidence="3">ATCC 10762 / DSM 40127 / CCM 3239 / JCM 4008 / LMG 5968 / NBRC 12843 / NCIMB 8234 / A-377</strain>
    </source>
</reference>
<accession>A0A1E7N6X0</accession>
<evidence type="ECO:0000313" key="4">
    <source>
        <dbReference type="Proteomes" id="UP000610124"/>
    </source>
</evidence>
<evidence type="ECO:0000313" key="1">
    <source>
        <dbReference type="EMBL" id="GGU71567.1"/>
    </source>
</evidence>
<dbReference type="AlphaFoldDB" id="A0A1E7N6X0"/>
<dbReference type="Proteomes" id="UP000037395">
    <property type="component" value="Unassembled WGS sequence"/>
</dbReference>
<reference evidence="1" key="5">
    <citation type="submission" date="2020-09" db="EMBL/GenBank/DDBJ databases">
        <authorList>
            <person name="Sun Q."/>
            <person name="Ohkuma M."/>
        </authorList>
    </citation>
    <scope>NUCLEOTIDE SEQUENCE</scope>
    <source>
        <strain evidence="1">JCM 4434</strain>
    </source>
</reference>
<reference evidence="3" key="4">
    <citation type="submission" date="2016-08" db="EMBL/GenBank/DDBJ databases">
        <title>Sequencing, assembly and comparative genomics of S. aureofaciens ATCC 10762.</title>
        <authorList>
            <person name="Gradnigo J.S."/>
            <person name="Johnson N."/>
            <person name="Somerville G.A."/>
        </authorList>
    </citation>
    <scope>NUCLEOTIDE SEQUENCE [LARGE SCALE GENOMIC DNA]</scope>
    <source>
        <strain evidence="3">ATCC 10762 / DSM 40127 / CCM 3239 / JCM 4008 / LMG 5968 / NBRC 12843 / NCIMB 8234 / A-377</strain>
    </source>
</reference>
<dbReference type="RefSeq" id="WP_030554240.1">
    <property type="nucleotide sequence ID" value="NZ_BMUB01000004.1"/>
</dbReference>
<organism evidence="2 3">
    <name type="scientific">Kitasatospora aureofaciens</name>
    <name type="common">Streptomyces aureofaciens</name>
    <dbReference type="NCBI Taxonomy" id="1894"/>
    <lineage>
        <taxon>Bacteria</taxon>
        <taxon>Bacillati</taxon>
        <taxon>Actinomycetota</taxon>
        <taxon>Actinomycetes</taxon>
        <taxon>Kitasatosporales</taxon>
        <taxon>Streptomycetaceae</taxon>
        <taxon>Kitasatospora</taxon>
    </lineage>
</organism>
<sequence length="409" mass="43080">MAVPQITATESDAKNGALAGQALHFELNTSPDPVRVSPSAGDPARADLVLVGSRRSTLPIDCRKIVLNVPTGPNSPDLTSDLNSATPQISLPGWTATTNTTAKTITFTPASGHATIGRDEGVTVQLMGLRINAVVGSSPLRIDVEWAESGDDYWSTDSTTIDIGKFPPDFVLRNFISEDLVIENGGSVKLNWESSGASSLRLLYDAADVNVLNLSTYTINNVRHTTVFYLRATVQVGGNTVERILSTTVTVRIPDLEVANLLVNGAITAKGELIAPAGHRLAVKGEVAFEEGAVELLGSRQVFEVDASVQQFTAQTDGLAVLTVKKLNGSIDLHSAYVSSGGLIARAHPTSGAGASATLPVRKGARCEYYYSGPIDKATVRVTWIPFGGVADSVLVESEPATVNETGVN</sequence>
<protein>
    <submittedName>
        <fullName evidence="2">Uncharacterized protein</fullName>
    </submittedName>
</protein>
<keyword evidence="3" id="KW-1185">Reference proteome</keyword>
<dbReference type="GeneID" id="97485537"/>
<dbReference type="OrthoDB" id="3947203at2"/>
<evidence type="ECO:0000313" key="3">
    <source>
        <dbReference type="Proteomes" id="UP000037395"/>
    </source>
</evidence>
<dbReference type="EMBL" id="BMUB01000004">
    <property type="protein sequence ID" value="GGU71567.1"/>
    <property type="molecule type" value="Genomic_DNA"/>
</dbReference>
<reference evidence="1 4" key="1">
    <citation type="journal article" date="2014" name="Int. J. Syst. Evol. Microbiol.">
        <title>Complete genome sequence of Corynebacterium casei LMG S-19264T (=DSM 44701T), isolated from a smear-ripened cheese.</title>
        <authorList>
            <consortium name="US DOE Joint Genome Institute (JGI-PGF)"/>
            <person name="Walter F."/>
            <person name="Albersmeier A."/>
            <person name="Kalinowski J."/>
            <person name="Ruckert C."/>
        </authorList>
    </citation>
    <scope>NUCLEOTIDE SEQUENCE [LARGE SCALE GENOMIC DNA]</scope>
    <source>
        <strain evidence="1 4">JCM 4434</strain>
    </source>
</reference>
<evidence type="ECO:0000313" key="2">
    <source>
        <dbReference type="EMBL" id="OEV36441.1"/>
    </source>
</evidence>
<dbReference type="KEGG" id="kau:B6264_28285"/>
<gene>
    <name evidence="1" type="ORF">GCM10010502_24200</name>
    <name evidence="2" type="ORF">HS99_0029325</name>
</gene>
<accession>A0A8H9HL80</accession>
<name>A0A1E7N6X0_KITAU</name>
<proteinExistence type="predicted"/>
<comment type="caution">
    <text evidence="2">The sequence shown here is derived from an EMBL/GenBank/DDBJ whole genome shotgun (WGS) entry which is preliminary data.</text>
</comment>
<reference evidence="2" key="3">
    <citation type="submission" date="2016-08" db="EMBL/GenBank/DDBJ databases">
        <title>Sequencing, Assembly and Comparative Genomics of S. aureofaciens ATCC 10762.</title>
        <authorList>
            <person name="Gradnigo J.S."/>
            <person name="Johnson N."/>
            <person name="Somerville G.A."/>
        </authorList>
    </citation>
    <scope>NUCLEOTIDE SEQUENCE [LARGE SCALE GENOMIC DNA]</scope>
    <source>
        <strain evidence="2">ATCC 10762</strain>
    </source>
</reference>
<dbReference type="EMBL" id="JPRF03000026">
    <property type="protein sequence ID" value="OEV36441.1"/>
    <property type="molecule type" value="Genomic_DNA"/>
</dbReference>